<evidence type="ECO:0000256" key="5">
    <source>
        <dbReference type="ARBA" id="ARBA00022581"/>
    </source>
</evidence>
<evidence type="ECO:0000256" key="1">
    <source>
        <dbReference type="ARBA" id="ARBA00022524"/>
    </source>
</evidence>
<dbReference type="EMBL" id="MH777297">
    <property type="protein sequence ID" value="AYA94243.1"/>
    <property type="molecule type" value="Genomic_DNA"/>
</dbReference>
<evidence type="ECO:0000256" key="9">
    <source>
        <dbReference type="ARBA" id="ARBA00022952"/>
    </source>
</evidence>
<comment type="similarity">
    <text evidence="15">Belongs to the papillomaviridae L2 protein family.</text>
</comment>
<comment type="function">
    <text evidence="15">Minor protein of the capsid that localizes along the inner surface of the virion, within the central cavities beneath the L1 pentamers. Plays a role in capsid stabilization through interaction with the major capsid protein L1. Once the virion enters the host cell, L2 escorts the genomic DNA into the nucleus by promoting escape from the endosomal compartments and traffic through the host Golgi network. Mechanistically, the C-terminus of L2 possesses a cell-penetrating peptide that protudes from the host endosome, interacts with host cytoplasmic retromer cargo and thereby mediates the capsid delivery to the host trans-Golgi network. Plays a role through its interaction with host dynein in the intracellular microtubule-dependent transport of viral capsid toward the nucleus. Mediates the viral genome import into the nucleus through binding to host importins. Once within the nucleus, L2 localizes viral genomes to host PML bodies in order to activate early gene expression for establishment of infection. Later on, promotes late gene expression by interacting with the viral E2 protein and by inhibiting its transcriptional activation functions. During virion assembly, encapsidates the genome by direct interaction with the viral DNA.</text>
</comment>
<name>A0A385PMB2_9PAPI</name>
<dbReference type="GO" id="GO:0003677">
    <property type="term" value="F:DNA binding"/>
    <property type="evidence" value="ECO:0007669"/>
    <property type="project" value="UniProtKB-UniRule"/>
</dbReference>
<evidence type="ECO:0000256" key="3">
    <source>
        <dbReference type="ARBA" id="ARBA00022561"/>
    </source>
</evidence>
<comment type="PTM">
    <text evidence="15">Highly phosphorylated.</text>
</comment>
<evidence type="ECO:0000256" key="10">
    <source>
        <dbReference type="ARBA" id="ARBA00023046"/>
    </source>
</evidence>
<evidence type="ECO:0000256" key="11">
    <source>
        <dbReference type="ARBA" id="ARBA00023120"/>
    </source>
</evidence>
<dbReference type="GO" id="GO:0019028">
    <property type="term" value="C:viral capsid"/>
    <property type="evidence" value="ECO:0007669"/>
    <property type="project" value="UniProtKB-UniRule"/>
</dbReference>
<dbReference type="GO" id="GO:0075732">
    <property type="term" value="P:viral penetration into host nucleus"/>
    <property type="evidence" value="ECO:0007669"/>
    <property type="project" value="UniProtKB-KW"/>
</dbReference>
<evidence type="ECO:0000256" key="15">
    <source>
        <dbReference type="HAMAP-Rule" id="MF_04003"/>
    </source>
</evidence>
<evidence type="ECO:0000256" key="8">
    <source>
        <dbReference type="ARBA" id="ARBA00022921"/>
    </source>
</evidence>
<keyword evidence="12 15" id="KW-0238">DNA-binding</keyword>
<evidence type="ECO:0000313" key="16">
    <source>
        <dbReference type="EMBL" id="AYA94243.1"/>
    </source>
</evidence>
<keyword evidence="3 15" id="KW-0167">Capsid protein</keyword>
<sequence>MERAKRRKRASVTDLYKSCALGGDCIPDVQNKVEGKTLADILLKVFGSVLYLGGLGIGTGRGTGGQFGYRPFGSTFRQPIQATPTRPAIPLDGLGPVDVIPIDPTAPAIVPLSEGLPDPAVIDIPGASPGLPSDTLDVTTVLDDLSEVTGVGEHPNIIYNTDEVAQIDIQVHPPPPTRVMIDSSVRDTEVNLISHASHVDSDYNVFVDAQMHAINIGQAEITPIEEIELEEINLREQFEIQESPVESTPLSERLITRARDLYKRYTEQVPTQQVLNVTTPKVTFQFENPAFEDEISNVFEKEVEAIANSELDDIVTLSDIRVNQLPNRTVRVSRLGHRLGMTTRSGLQIGQQVHLYYDISPIPKDNIELQQLGEFSHVSTIVDELTTSSFINVFEQPIEGTLEFSDDTLVDNLEESFTGHLIVTTTDSAGDSVDYPILPASTNIKVFVDDFAKDILVFHPTTNSSSVDITDYAITPLQPSIIYALEGSDYDIHPSVIRRKRKRPYF</sequence>
<evidence type="ECO:0000256" key="13">
    <source>
        <dbReference type="ARBA" id="ARBA00023157"/>
    </source>
</evidence>
<comment type="subcellular location">
    <subcellularLocation>
        <location evidence="15">Virion</location>
    </subcellularLocation>
    <subcellularLocation>
        <location evidence="15">Host nucleus</location>
    </subcellularLocation>
</comment>
<dbReference type="Pfam" id="PF00513">
    <property type="entry name" value="Late_protein_L2"/>
    <property type="match status" value="1"/>
</dbReference>
<comment type="caution">
    <text evidence="15">Lacks conserved residue(s) required for the propagation of feature annotation.</text>
</comment>
<keyword evidence="5 15" id="KW-0945">Host-virus interaction</keyword>
<dbReference type="GO" id="GO:0042025">
    <property type="term" value="C:host cell nucleus"/>
    <property type="evidence" value="ECO:0007669"/>
    <property type="project" value="UniProtKB-SubCell"/>
</dbReference>
<protein>
    <recommendedName>
        <fullName evidence="15">Minor capsid protein L2</fullName>
    </recommendedName>
</protein>
<evidence type="ECO:0000256" key="7">
    <source>
        <dbReference type="ARBA" id="ARBA00022844"/>
    </source>
</evidence>
<keyword evidence="4 15" id="KW-1048">Host nucleus</keyword>
<dbReference type="GO" id="GO:0005198">
    <property type="term" value="F:structural molecule activity"/>
    <property type="evidence" value="ECO:0007669"/>
    <property type="project" value="UniProtKB-UniRule"/>
</dbReference>
<accession>A0A385PMB2</accession>
<keyword evidence="13 15" id="KW-1015">Disulfide bond</keyword>
<dbReference type="InterPro" id="IPR000784">
    <property type="entry name" value="Late_L2"/>
</dbReference>
<reference evidence="16" key="1">
    <citation type="journal article" date="2018" name="Nat. Med.">
        <title>Expanded skin virome in DOCK8-deficient patients.</title>
        <authorList>
            <consortium name="NISC Comparative Sequencing Program"/>
            <person name="Tirosh O."/>
            <person name="Conlan S."/>
            <person name="Deming C."/>
            <person name="Lee-Lin S.Q."/>
            <person name="Huang X."/>
            <person name="Su H.C."/>
            <person name="Freeman A.F."/>
            <person name="Segre J.A."/>
            <person name="Kong H.H."/>
        </authorList>
    </citation>
    <scope>NUCLEOTIDE SEQUENCE</scope>
    <source>
        <strain evidence="16">HPV-mSK_155</strain>
    </source>
</reference>
<keyword evidence="8 15" id="KW-0426">Late protein</keyword>
<dbReference type="GO" id="GO:0046718">
    <property type="term" value="P:symbiont entry into host cell"/>
    <property type="evidence" value="ECO:0007669"/>
    <property type="project" value="UniProtKB-KW"/>
</dbReference>
<keyword evidence="10" id="KW-1039">Host endosome</keyword>
<evidence type="ECO:0000256" key="6">
    <source>
        <dbReference type="ARBA" id="ARBA00022812"/>
    </source>
</evidence>
<dbReference type="GO" id="GO:0075521">
    <property type="term" value="P:microtubule-dependent intracellular transport of viral material towards nucleus"/>
    <property type="evidence" value="ECO:0007669"/>
    <property type="project" value="UniProtKB-UniRule"/>
</dbReference>
<comment type="subunit">
    <text evidence="15">Interacts with major capsid protein L1. Interacts with E2; this interaction inhibits E2 transcriptional activity but not the DNA replication function E2. Interacts with host HSPA8; this interaction is required for L2 nuclear translocation. Interacts with host importins KPNB2 and KPNB3. Forms a complex with importin alpha2-beta1 heterodimers via interaction with the importin alpha2 adapter. Interacts with host DYNLT1; this interaction is essential for virus intracellular transport during entry. Interacts (via C-terminus) with host retromer subunits VPS35 AND VPS29.</text>
</comment>
<evidence type="ECO:0000256" key="12">
    <source>
        <dbReference type="ARBA" id="ARBA00023125"/>
    </source>
</evidence>
<keyword evidence="2 15" id="KW-0597">Phosphoprotein</keyword>
<keyword evidence="9 15" id="KW-1177">Microtubular inwards viral transport</keyword>
<keyword evidence="6" id="KW-1040">Host Golgi apparatus</keyword>
<evidence type="ECO:0000256" key="4">
    <source>
        <dbReference type="ARBA" id="ARBA00022562"/>
    </source>
</evidence>
<proteinExistence type="inferred from homology"/>
<dbReference type="HAMAP" id="MF_04003">
    <property type="entry name" value="PPV_L2"/>
    <property type="match status" value="1"/>
</dbReference>
<evidence type="ECO:0000256" key="14">
    <source>
        <dbReference type="ARBA" id="ARBA00023296"/>
    </source>
</evidence>
<evidence type="ECO:0000256" key="2">
    <source>
        <dbReference type="ARBA" id="ARBA00022553"/>
    </source>
</evidence>
<organism evidence="16">
    <name type="scientific">Human papillomavirus</name>
    <dbReference type="NCBI Taxonomy" id="10566"/>
    <lineage>
        <taxon>Viruses</taxon>
        <taxon>Monodnaviria</taxon>
        <taxon>Shotokuvirae</taxon>
        <taxon>Cossaviricota</taxon>
        <taxon>Papovaviricetes</taxon>
        <taxon>Zurhausenvirales</taxon>
        <taxon>Papillomaviridae</taxon>
    </lineage>
</organism>
<keyword evidence="7 15" id="KW-0946">Virion</keyword>
<gene>
    <name evidence="15" type="primary">L2</name>
</gene>
<keyword evidence="11 15" id="KW-1176">Cytoplasmic inwards viral transport</keyword>
<keyword evidence="1 15" id="KW-1163">Viral penetration into host nucleus</keyword>
<keyword evidence="14 15" id="KW-1160">Virus entry into host cell</keyword>
<dbReference type="GO" id="GO:0043657">
    <property type="term" value="C:host cell"/>
    <property type="evidence" value="ECO:0007669"/>
    <property type="project" value="GOC"/>
</dbReference>
<feature type="disulfide bond" evidence="15">
    <location>
        <begin position="19"/>
        <end position="25"/>
    </location>
</feature>